<dbReference type="HOGENOM" id="CLU_900362_0_0_1"/>
<proteinExistence type="predicted"/>
<protein>
    <submittedName>
        <fullName evidence="1">Uncharacterized protein</fullName>
    </submittedName>
</protein>
<dbReference type="InParanoid" id="A0A067PJN8"/>
<gene>
    <name evidence="1" type="ORF">JAAARDRAFT_196366</name>
</gene>
<dbReference type="Proteomes" id="UP000027265">
    <property type="component" value="Unassembled WGS sequence"/>
</dbReference>
<reference evidence="2" key="1">
    <citation type="journal article" date="2014" name="Proc. Natl. Acad. Sci. U.S.A.">
        <title>Extensive sampling of basidiomycete genomes demonstrates inadequacy of the white-rot/brown-rot paradigm for wood decay fungi.</title>
        <authorList>
            <person name="Riley R."/>
            <person name="Salamov A.A."/>
            <person name="Brown D.W."/>
            <person name="Nagy L.G."/>
            <person name="Floudas D."/>
            <person name="Held B.W."/>
            <person name="Levasseur A."/>
            <person name="Lombard V."/>
            <person name="Morin E."/>
            <person name="Otillar R."/>
            <person name="Lindquist E.A."/>
            <person name="Sun H."/>
            <person name="LaButti K.M."/>
            <person name="Schmutz J."/>
            <person name="Jabbour D."/>
            <person name="Luo H."/>
            <person name="Baker S.E."/>
            <person name="Pisabarro A.G."/>
            <person name="Walton J.D."/>
            <person name="Blanchette R.A."/>
            <person name="Henrissat B."/>
            <person name="Martin F."/>
            <person name="Cullen D."/>
            <person name="Hibbett D.S."/>
            <person name="Grigoriev I.V."/>
        </authorList>
    </citation>
    <scope>NUCLEOTIDE SEQUENCE [LARGE SCALE GENOMIC DNA]</scope>
    <source>
        <strain evidence="2">MUCL 33604</strain>
    </source>
</reference>
<keyword evidence="2" id="KW-1185">Reference proteome</keyword>
<dbReference type="AlphaFoldDB" id="A0A067PJN8"/>
<accession>A0A067PJN8</accession>
<dbReference type="EMBL" id="KL197727">
    <property type="protein sequence ID" value="KDQ55004.1"/>
    <property type="molecule type" value="Genomic_DNA"/>
</dbReference>
<evidence type="ECO:0000313" key="2">
    <source>
        <dbReference type="Proteomes" id="UP000027265"/>
    </source>
</evidence>
<name>A0A067PJN8_9AGAM</name>
<sequence>MSSPSSSSSRAVSTEADYRAYHASRCADIIEINRQANAKIEIIAAEFRTLNELKRHLYSRRRPCMRVDTLAATSLKWKHISKEARPIVSQQTPIEKSDRRASCPTCLEAQPHLSRKARIQSQDHCEITRGNVQDASLDYLRLCDFHKVAMWVDHWSSSERERAKEERLRALEENTVRSIKAPLRHRRSHGANRTSIPPIVIPPSYHRQALPLSPLSALKSVTTTNASTGALTMRARYDELTSDDSYTPPPAPRISPKVLPIVSDQIIIGGCGTAIKRKLCDVAEDDAPHRKCARPRTRMEITKLVLTTY</sequence>
<evidence type="ECO:0000313" key="1">
    <source>
        <dbReference type="EMBL" id="KDQ55004.1"/>
    </source>
</evidence>
<organism evidence="1 2">
    <name type="scientific">Jaapia argillacea MUCL 33604</name>
    <dbReference type="NCBI Taxonomy" id="933084"/>
    <lineage>
        <taxon>Eukaryota</taxon>
        <taxon>Fungi</taxon>
        <taxon>Dikarya</taxon>
        <taxon>Basidiomycota</taxon>
        <taxon>Agaricomycotina</taxon>
        <taxon>Agaricomycetes</taxon>
        <taxon>Agaricomycetidae</taxon>
        <taxon>Jaapiales</taxon>
        <taxon>Jaapiaceae</taxon>
        <taxon>Jaapia</taxon>
    </lineage>
</organism>